<reference evidence="17" key="1">
    <citation type="journal article" date="2008" name="Mol. Biol. Evol.">
        <title>A comparative analysis of mitochondrial genomes in Coleoptera (Arthropoda: Insecta) and genome descriptions of six new beetles.</title>
        <authorList>
            <person name="Sheffield N.C."/>
            <person name="Song H."/>
            <person name="Cameron S.L."/>
            <person name="Whiting M.F."/>
        </authorList>
    </citation>
    <scope>NUCLEOTIDE SEQUENCE</scope>
    <source>
        <strain evidence="17">CO683</strain>
    </source>
</reference>
<evidence type="ECO:0000256" key="10">
    <source>
        <dbReference type="ARBA" id="ARBA00022989"/>
    </source>
</evidence>
<keyword evidence="9" id="KW-0249">Electron transport</keyword>
<evidence type="ECO:0000256" key="1">
    <source>
        <dbReference type="ARBA" id="ARBA00004225"/>
    </source>
</evidence>
<evidence type="ECO:0000256" key="9">
    <source>
        <dbReference type="ARBA" id="ARBA00022982"/>
    </source>
</evidence>
<evidence type="ECO:0000256" key="11">
    <source>
        <dbReference type="ARBA" id="ARBA00023027"/>
    </source>
</evidence>
<name>B6D8W7_9CUCU</name>
<keyword evidence="6" id="KW-0679">Respiratory chain</keyword>
<dbReference type="GO" id="GO:0008137">
    <property type="term" value="F:NADH dehydrogenase (ubiquinone) activity"/>
    <property type="evidence" value="ECO:0007669"/>
    <property type="project" value="UniProtKB-EC"/>
</dbReference>
<keyword evidence="13 16" id="KW-0472">Membrane</keyword>
<dbReference type="PANTHER" id="PTHR11435">
    <property type="entry name" value="NADH UBIQUINONE OXIDOREDUCTASE SUBUNIT ND6"/>
    <property type="match status" value="1"/>
</dbReference>
<comment type="similarity">
    <text evidence="2">Belongs to the complex I subunit 6 family.</text>
</comment>
<evidence type="ECO:0000256" key="4">
    <source>
        <dbReference type="ARBA" id="ARBA00021095"/>
    </source>
</evidence>
<proteinExistence type="inferred from homology"/>
<dbReference type="CTD" id="4541"/>
<evidence type="ECO:0000256" key="7">
    <source>
        <dbReference type="ARBA" id="ARBA00022692"/>
    </source>
</evidence>
<accession>B6D8W7</accession>
<evidence type="ECO:0000256" key="3">
    <source>
        <dbReference type="ARBA" id="ARBA00012944"/>
    </source>
</evidence>
<evidence type="ECO:0000256" key="15">
    <source>
        <dbReference type="ARBA" id="ARBA00049551"/>
    </source>
</evidence>
<evidence type="ECO:0000256" key="2">
    <source>
        <dbReference type="ARBA" id="ARBA00005698"/>
    </source>
</evidence>
<dbReference type="EC" id="7.1.1.2" evidence="3"/>
<dbReference type="PANTHER" id="PTHR11435:SF1">
    <property type="entry name" value="NADH-UBIQUINONE OXIDOREDUCTASE CHAIN 6"/>
    <property type="match status" value="1"/>
</dbReference>
<dbReference type="AlphaFoldDB" id="B6D8W7"/>
<dbReference type="GO" id="GO:0031966">
    <property type="term" value="C:mitochondrial membrane"/>
    <property type="evidence" value="ECO:0007669"/>
    <property type="project" value="UniProtKB-SubCell"/>
</dbReference>
<protein>
    <recommendedName>
        <fullName evidence="4">NADH-ubiquinone oxidoreductase chain 6</fullName>
        <ecNumber evidence="3">7.1.1.2</ecNumber>
    </recommendedName>
    <alternativeName>
        <fullName evidence="14">NADH dehydrogenase subunit 6</fullName>
    </alternativeName>
</protein>
<keyword evidence="10 16" id="KW-1133">Transmembrane helix</keyword>
<evidence type="ECO:0000256" key="14">
    <source>
        <dbReference type="ARBA" id="ARBA00031019"/>
    </source>
</evidence>
<evidence type="ECO:0000256" key="12">
    <source>
        <dbReference type="ARBA" id="ARBA00023128"/>
    </source>
</evidence>
<dbReference type="GeneID" id="6962856"/>
<comment type="catalytic activity">
    <reaction evidence="15">
        <text>a ubiquinone + NADH + 5 H(+)(in) = a ubiquinol + NAD(+) + 4 H(+)(out)</text>
        <dbReference type="Rhea" id="RHEA:29091"/>
        <dbReference type="Rhea" id="RHEA-COMP:9565"/>
        <dbReference type="Rhea" id="RHEA-COMP:9566"/>
        <dbReference type="ChEBI" id="CHEBI:15378"/>
        <dbReference type="ChEBI" id="CHEBI:16389"/>
        <dbReference type="ChEBI" id="CHEBI:17976"/>
        <dbReference type="ChEBI" id="CHEBI:57540"/>
        <dbReference type="ChEBI" id="CHEBI:57945"/>
        <dbReference type="EC" id="7.1.1.2"/>
    </reaction>
</comment>
<evidence type="ECO:0000256" key="13">
    <source>
        <dbReference type="ARBA" id="ARBA00023136"/>
    </source>
</evidence>
<dbReference type="EMBL" id="EU877951">
    <property type="protein sequence ID" value="ACF35105.1"/>
    <property type="molecule type" value="Genomic_DNA"/>
</dbReference>
<evidence type="ECO:0000313" key="17">
    <source>
        <dbReference type="EMBL" id="ACF35105.1"/>
    </source>
</evidence>
<dbReference type="RefSeq" id="YP_002265546.1">
    <property type="nucleotide sequence ID" value="NC_011324.1"/>
</dbReference>
<feature type="transmembrane region" description="Helical" evidence="16">
    <location>
        <begin position="49"/>
        <end position="69"/>
    </location>
</feature>
<evidence type="ECO:0000256" key="6">
    <source>
        <dbReference type="ARBA" id="ARBA00022660"/>
    </source>
</evidence>
<geneLocation type="mitochondrion" evidence="17"/>
<keyword evidence="7 16" id="KW-0812">Transmembrane</keyword>
<feature type="transmembrane region" description="Helical" evidence="16">
    <location>
        <begin position="132"/>
        <end position="153"/>
    </location>
</feature>
<evidence type="ECO:0000256" key="16">
    <source>
        <dbReference type="SAM" id="Phobius"/>
    </source>
</evidence>
<dbReference type="InterPro" id="IPR050269">
    <property type="entry name" value="ComplexI_Subunit6"/>
</dbReference>
<keyword evidence="5" id="KW-0813">Transport</keyword>
<gene>
    <name evidence="17" type="primary">ND6</name>
</gene>
<keyword evidence="8" id="KW-1278">Translocase</keyword>
<evidence type="ECO:0000256" key="8">
    <source>
        <dbReference type="ARBA" id="ARBA00022967"/>
    </source>
</evidence>
<comment type="subcellular location">
    <subcellularLocation>
        <location evidence="1">Mitochondrion membrane</location>
        <topology evidence="1">Multi-pass membrane protein</topology>
    </subcellularLocation>
</comment>
<sequence length="162" mass="18807">MKFLLIISLFLSTFSLFLFHPMSLGLILLLQTIMMSIISGMMNSFWFSYILFLIMIGGMLILFIYMTSIASNEKFKYSNKLTIMFMTMNLMLISSIILDNYFINMLNSEMINFIKINSSFTMNKFINLPSSIIFYLLIIYLLITMIAVVKICLTNKGPLRQT</sequence>
<keyword evidence="11" id="KW-0520">NAD</keyword>
<feature type="transmembrane region" description="Helical" evidence="16">
    <location>
        <begin position="81"/>
        <end position="103"/>
    </location>
</feature>
<evidence type="ECO:0000256" key="5">
    <source>
        <dbReference type="ARBA" id="ARBA00022448"/>
    </source>
</evidence>
<organism evidence="17">
    <name type="scientific">Chaetosoma scaritides</name>
    <dbReference type="NCBI Taxonomy" id="546502"/>
    <lineage>
        <taxon>Eukaryota</taxon>
        <taxon>Metazoa</taxon>
        <taxon>Ecdysozoa</taxon>
        <taxon>Arthropoda</taxon>
        <taxon>Hexapoda</taxon>
        <taxon>Insecta</taxon>
        <taxon>Pterygota</taxon>
        <taxon>Neoptera</taxon>
        <taxon>Endopterygota</taxon>
        <taxon>Coleoptera</taxon>
        <taxon>Polyphaga</taxon>
        <taxon>Cucujiformia</taxon>
        <taxon>Chaetosomatidae</taxon>
        <taxon>Chaetosoma</taxon>
    </lineage>
</organism>
<keyword evidence="12 17" id="KW-0496">Mitochondrion</keyword>